<dbReference type="STRING" id="716544.wcw_0808"/>
<proteinExistence type="predicted"/>
<evidence type="ECO:0008006" key="3">
    <source>
        <dbReference type="Google" id="ProtNLM"/>
    </source>
</evidence>
<accession>D6YVL4</accession>
<name>D6YVL4_WADCW</name>
<dbReference type="eggNOG" id="COG2042">
    <property type="taxonomic scope" value="Bacteria"/>
</dbReference>
<dbReference type="RefSeq" id="WP_013181893.1">
    <property type="nucleotide sequence ID" value="NZ_LVEB01000010.1"/>
</dbReference>
<keyword evidence="2" id="KW-1185">Reference proteome</keyword>
<evidence type="ECO:0000313" key="2">
    <source>
        <dbReference type="Proteomes" id="UP000001505"/>
    </source>
</evidence>
<sequence>MNLTRQHHTVVLRHRKENLKKCSLTGLESRKDMCFFSYPTDILPDLSEYVLLAMNAPSLSKDDGERGLFLIDATWRYAEKMDRFVASHQQVAKRSLPSGWKTAYPRKQEDCPNPEHGLASIEALFAAYHILGWSTEGLLDHYYWKDLFIQKNEKLISFNLFE</sequence>
<gene>
    <name evidence="1" type="ordered locus">wcw_0808</name>
</gene>
<reference evidence="1 2" key="1">
    <citation type="journal article" date="2010" name="PLoS ONE">
        <title>The Waddlia genome: a window into chlamydial biology.</title>
        <authorList>
            <person name="Bertelli C."/>
            <person name="Collyn F."/>
            <person name="Croxatto A."/>
            <person name="Ruckert C."/>
            <person name="Polkinghorne A."/>
            <person name="Kebbi-Beghdadi C."/>
            <person name="Goesmann A."/>
            <person name="Vaughan L."/>
            <person name="Greub G."/>
        </authorList>
    </citation>
    <scope>NUCLEOTIDE SEQUENCE [LARGE SCALE GENOMIC DNA]</scope>
    <source>
        <strain evidence="2">ATCC VR-1470 / WSU 86-1044</strain>
    </source>
</reference>
<dbReference type="AlphaFoldDB" id="D6YVL4"/>
<dbReference type="Proteomes" id="UP000001505">
    <property type="component" value="Chromosome"/>
</dbReference>
<evidence type="ECO:0000313" key="1">
    <source>
        <dbReference type="EMBL" id="ADI38175.1"/>
    </source>
</evidence>
<organism evidence="1 2">
    <name type="scientific">Waddlia chondrophila (strain ATCC VR-1470 / WSU 86-1044)</name>
    <dbReference type="NCBI Taxonomy" id="716544"/>
    <lineage>
        <taxon>Bacteria</taxon>
        <taxon>Pseudomonadati</taxon>
        <taxon>Chlamydiota</taxon>
        <taxon>Chlamydiia</taxon>
        <taxon>Parachlamydiales</taxon>
        <taxon>Waddliaceae</taxon>
        <taxon>Waddlia</taxon>
    </lineage>
</organism>
<dbReference type="EMBL" id="CP001928">
    <property type="protein sequence ID" value="ADI38175.1"/>
    <property type="molecule type" value="Genomic_DNA"/>
</dbReference>
<dbReference type="KEGG" id="wch:wcw_0808"/>
<dbReference type="HOGENOM" id="CLU_1721119_0_0_0"/>
<protein>
    <recommendedName>
        <fullName evidence="3">16S/18S rRNA aminocarboxypropyltransferase Tsr3 C-terminal domain-containing protein</fullName>
    </recommendedName>
</protein>